<sequence length="91" mass="9472">MAGCNSGLAIPTPPCRPPRQAGRLDQVAGEAATCRPTAARSVRATRGVGPVAPWRFPHGKRLPTRATRLHKGGAARGREACLPVAAGRDVI</sequence>
<dbReference type="EMBL" id="QOQW01000003">
    <property type="protein sequence ID" value="RCK81045.1"/>
    <property type="molecule type" value="Genomic_DNA"/>
</dbReference>
<name>A0A367ZSC4_9BACT</name>
<comment type="caution">
    <text evidence="2">The sequence shown here is derived from an EMBL/GenBank/DDBJ whole genome shotgun (WGS) entry which is preliminary data.</text>
</comment>
<accession>A0A367ZSC4</accession>
<evidence type="ECO:0000313" key="3">
    <source>
        <dbReference type="Proteomes" id="UP000252355"/>
    </source>
</evidence>
<dbReference type="AlphaFoldDB" id="A0A367ZSC4"/>
<proteinExistence type="predicted"/>
<protein>
    <submittedName>
        <fullName evidence="2">Uncharacterized protein</fullName>
    </submittedName>
</protein>
<evidence type="ECO:0000256" key="1">
    <source>
        <dbReference type="SAM" id="MobiDB-lite"/>
    </source>
</evidence>
<reference evidence="2 3" key="1">
    <citation type="submission" date="2018-05" db="EMBL/GenBank/DDBJ databases">
        <title>A metagenomic window into the 2 km-deep terrestrial subsurface aquifer revealed taxonomically and functionally diverse microbial community comprising novel uncultured bacterial lineages.</title>
        <authorList>
            <person name="Kadnikov V.V."/>
            <person name="Mardanov A.V."/>
            <person name="Beletsky A.V."/>
            <person name="Banks D."/>
            <person name="Pimenov N.V."/>
            <person name="Frank Y.A."/>
            <person name="Karnachuk O.V."/>
            <person name="Ravin N.V."/>
        </authorList>
    </citation>
    <scope>NUCLEOTIDE SEQUENCE [LARGE SCALE GENOMIC DNA]</scope>
    <source>
        <strain evidence="2">BY5</strain>
    </source>
</reference>
<organism evidence="2 3">
    <name type="scientific">Candidatus Ozemobacter sibiricus</name>
    <dbReference type="NCBI Taxonomy" id="2268124"/>
    <lineage>
        <taxon>Bacteria</taxon>
        <taxon>Candidatus Ozemobacteria</taxon>
        <taxon>Candidatus Ozemobacterales</taxon>
        <taxon>Candidatus Ozemobacteraceae</taxon>
        <taxon>Candidatus Ozemobacter</taxon>
    </lineage>
</organism>
<feature type="region of interest" description="Disordered" evidence="1">
    <location>
        <begin position="1"/>
        <end position="21"/>
    </location>
</feature>
<evidence type="ECO:0000313" key="2">
    <source>
        <dbReference type="EMBL" id="RCK81045.1"/>
    </source>
</evidence>
<gene>
    <name evidence="2" type="ORF">OZSIB_2422</name>
</gene>
<dbReference type="Proteomes" id="UP000252355">
    <property type="component" value="Unassembled WGS sequence"/>
</dbReference>